<keyword evidence="1" id="KW-0949">S-adenosyl-L-methionine</keyword>
<evidence type="ECO:0000259" key="4">
    <source>
        <dbReference type="Pfam" id="PF20257"/>
    </source>
</evidence>
<dbReference type="PIRSF" id="PIRSF006779">
    <property type="entry name" value="UCP006779"/>
    <property type="match status" value="1"/>
</dbReference>
<dbReference type="Gene3D" id="3.40.50.10790">
    <property type="entry name" value="S-adenosyl-l-methionine hydroxide adenosyltransferase, N-terminal"/>
    <property type="match status" value="1"/>
</dbReference>
<dbReference type="Proteomes" id="UP000712157">
    <property type="component" value="Unassembled WGS sequence"/>
</dbReference>
<dbReference type="Pfam" id="PF01887">
    <property type="entry name" value="SAM_HAT_N"/>
    <property type="match status" value="1"/>
</dbReference>
<dbReference type="RefSeq" id="WP_238723161.1">
    <property type="nucleotide sequence ID" value="NZ_JAHQCW010000054.1"/>
</dbReference>
<feature type="domain" description="S-adenosyl-l-methionine hydroxide adenosyltransferase N-terminal" evidence="3">
    <location>
        <begin position="6"/>
        <end position="155"/>
    </location>
</feature>
<comment type="caution">
    <text evidence="5">The sequence shown here is derived from an EMBL/GenBank/DDBJ whole genome shotgun (WGS) entry which is preliminary data.</text>
</comment>
<dbReference type="PANTHER" id="PTHR35092:SF1">
    <property type="entry name" value="CHLORINASE MJ1651"/>
    <property type="match status" value="1"/>
</dbReference>
<dbReference type="InterPro" id="IPR046469">
    <property type="entry name" value="SAM_HAT_N"/>
</dbReference>
<dbReference type="InterPro" id="IPR023228">
    <property type="entry name" value="SAM_OH_AdoTrfase_N_sf"/>
</dbReference>
<protein>
    <submittedName>
        <fullName evidence="5">S-adenosyl-l-methionine hydroxide adenosyltransferase family protein</fullName>
    </submittedName>
</protein>
<dbReference type="PANTHER" id="PTHR35092">
    <property type="entry name" value="CHLORINASE MJ1651"/>
    <property type="match status" value="1"/>
</dbReference>
<dbReference type="InterPro" id="IPR002747">
    <property type="entry name" value="SAM_OH_AdoTrfase"/>
</dbReference>
<organism evidence="5 6">
    <name type="scientific">Diplocloster agilis</name>
    <dbReference type="NCBI Taxonomy" id="2850323"/>
    <lineage>
        <taxon>Bacteria</taxon>
        <taxon>Bacillati</taxon>
        <taxon>Bacillota</taxon>
        <taxon>Clostridia</taxon>
        <taxon>Lachnospirales</taxon>
        <taxon>Lachnospiraceae</taxon>
        <taxon>Diplocloster</taxon>
    </lineage>
</organism>
<keyword evidence="6" id="KW-1185">Reference proteome</keyword>
<reference evidence="5" key="1">
    <citation type="submission" date="2021-06" db="EMBL/GenBank/DDBJ databases">
        <title>Description of novel taxa of the family Lachnospiraceae.</title>
        <authorList>
            <person name="Chaplin A.V."/>
            <person name="Sokolova S.R."/>
            <person name="Pikina A.P."/>
            <person name="Korzhanova M."/>
            <person name="Belova V."/>
            <person name="Korostin D."/>
            <person name="Efimov B.A."/>
        </authorList>
    </citation>
    <scope>NUCLEOTIDE SEQUENCE</scope>
    <source>
        <strain evidence="5">ASD5720</strain>
    </source>
</reference>
<comment type="similarity">
    <text evidence="2">Belongs to the SAM hydrolase / SAM-dependent halogenase family.</text>
</comment>
<proteinExistence type="inferred from homology"/>
<dbReference type="Gene3D" id="2.40.30.90">
    <property type="entry name" value="Bacterial fluorinating enzyme like"/>
    <property type="match status" value="1"/>
</dbReference>
<evidence type="ECO:0000259" key="3">
    <source>
        <dbReference type="Pfam" id="PF01887"/>
    </source>
</evidence>
<name>A0A949NJ12_9FIRM</name>
<accession>A0A949NJ12</accession>
<evidence type="ECO:0000313" key="6">
    <source>
        <dbReference type="Proteomes" id="UP000712157"/>
    </source>
</evidence>
<evidence type="ECO:0000256" key="2">
    <source>
        <dbReference type="ARBA" id="ARBA00024035"/>
    </source>
</evidence>
<dbReference type="EMBL" id="JAHQCW010000054">
    <property type="protein sequence ID" value="MBU9739275.1"/>
    <property type="molecule type" value="Genomic_DNA"/>
</dbReference>
<sequence>MKPILVFQTDFTYKEGAVSSMYGVVKSVDRELEIMDGSHELPKFDTWSASYRLYQSLQFWPKGTVYVSVVDPGVGTGRRACVARTVDGYYIVSPDNGSLTHVKKWIGIEAVREIDETVNRLRGKGTEGTSVFHGRDLFGYTAARLASGVIDFEGVGPEYPVEEIVEHPILEPEAEQGKVRGIFEIDDPNFGNLWTNIPYREFEQAGFQYGDRVGMTVCRDGIEVLKETVPFEKSFGYVEKGSTLIYTNELMRIALAVSQGSFCEKYQMGFGPEWTVEFSRID</sequence>
<dbReference type="SUPFAM" id="SSF102522">
    <property type="entry name" value="Bacterial fluorinating enzyme, N-terminal domain"/>
    <property type="match status" value="1"/>
</dbReference>
<gene>
    <name evidence="5" type="ORF">KTH89_22340</name>
</gene>
<dbReference type="InterPro" id="IPR046470">
    <property type="entry name" value="SAM_HAT_C"/>
</dbReference>
<feature type="domain" description="S-adenosyl-l-methionine hydroxide adenosyltransferase C-terminal" evidence="4">
    <location>
        <begin position="185"/>
        <end position="275"/>
    </location>
</feature>
<evidence type="ECO:0000313" key="5">
    <source>
        <dbReference type="EMBL" id="MBU9739275.1"/>
    </source>
</evidence>
<evidence type="ECO:0000256" key="1">
    <source>
        <dbReference type="ARBA" id="ARBA00022691"/>
    </source>
</evidence>
<dbReference type="AlphaFoldDB" id="A0A949NJ12"/>
<dbReference type="SUPFAM" id="SSF101852">
    <property type="entry name" value="Bacterial fluorinating enzyme, C-terminal domain"/>
    <property type="match status" value="1"/>
</dbReference>
<dbReference type="Pfam" id="PF20257">
    <property type="entry name" value="SAM_HAT_C"/>
    <property type="match status" value="1"/>
</dbReference>
<dbReference type="InterPro" id="IPR023227">
    <property type="entry name" value="SAM_OH_AdoTrfase_C_sf"/>
</dbReference>